<organism evidence="5 6">
    <name type="scientific">Halomonas fontilapidosi</name>
    <dbReference type="NCBI Taxonomy" id="616675"/>
    <lineage>
        <taxon>Bacteria</taxon>
        <taxon>Pseudomonadati</taxon>
        <taxon>Pseudomonadota</taxon>
        <taxon>Gammaproteobacteria</taxon>
        <taxon>Oceanospirillales</taxon>
        <taxon>Halomonadaceae</taxon>
        <taxon>Halomonas</taxon>
    </lineage>
</organism>
<dbReference type="AlphaFoldDB" id="A0A7W5DKH2"/>
<dbReference type="FunFam" id="3.30.70.270:FF:000001">
    <property type="entry name" value="Diguanylate cyclase domain protein"/>
    <property type="match status" value="1"/>
</dbReference>
<dbReference type="PANTHER" id="PTHR46663">
    <property type="entry name" value="DIGUANYLATE CYCLASE DGCT-RELATED"/>
    <property type="match status" value="1"/>
</dbReference>
<dbReference type="SUPFAM" id="SSF55073">
    <property type="entry name" value="Nucleotide cyclase"/>
    <property type="match status" value="1"/>
</dbReference>
<dbReference type="SMART" id="SM00086">
    <property type="entry name" value="PAC"/>
    <property type="match status" value="2"/>
</dbReference>
<gene>
    <name evidence="5" type="ORF">FHR95_002185</name>
</gene>
<dbReference type="InterPro" id="IPR000700">
    <property type="entry name" value="PAS-assoc_C"/>
</dbReference>
<dbReference type="InterPro" id="IPR035965">
    <property type="entry name" value="PAS-like_dom_sf"/>
</dbReference>
<dbReference type="CDD" id="cd01949">
    <property type="entry name" value="GGDEF"/>
    <property type="match status" value="1"/>
</dbReference>
<dbReference type="InterPro" id="IPR000160">
    <property type="entry name" value="GGDEF_dom"/>
</dbReference>
<dbReference type="Pfam" id="PF13426">
    <property type="entry name" value="PAS_9"/>
    <property type="match status" value="2"/>
</dbReference>
<keyword evidence="6" id="KW-1185">Reference proteome</keyword>
<dbReference type="GO" id="GO:0003824">
    <property type="term" value="F:catalytic activity"/>
    <property type="evidence" value="ECO:0007669"/>
    <property type="project" value="UniProtKB-ARBA"/>
</dbReference>
<protein>
    <submittedName>
        <fullName evidence="5">Diguanylate cyclase (GGDEF)-like protein/PAS domain S-box-containing protein</fullName>
    </submittedName>
</protein>
<evidence type="ECO:0000259" key="2">
    <source>
        <dbReference type="PROSITE" id="PS50112"/>
    </source>
</evidence>
<comment type="cofactor">
    <cofactor evidence="1">
        <name>Mg(2+)</name>
        <dbReference type="ChEBI" id="CHEBI:18420"/>
    </cofactor>
</comment>
<dbReference type="PANTHER" id="PTHR46663:SF3">
    <property type="entry name" value="SLL0267 PROTEIN"/>
    <property type="match status" value="1"/>
</dbReference>
<dbReference type="PROSITE" id="PS50112">
    <property type="entry name" value="PAS"/>
    <property type="match status" value="2"/>
</dbReference>
<evidence type="ECO:0000313" key="6">
    <source>
        <dbReference type="Proteomes" id="UP000563050"/>
    </source>
</evidence>
<dbReference type="SMART" id="SM00267">
    <property type="entry name" value="GGDEF"/>
    <property type="match status" value="1"/>
</dbReference>
<evidence type="ECO:0000313" key="5">
    <source>
        <dbReference type="EMBL" id="MBB3184612.1"/>
    </source>
</evidence>
<proteinExistence type="predicted"/>
<dbReference type="InterPro" id="IPR043128">
    <property type="entry name" value="Rev_trsase/Diguanyl_cyclase"/>
</dbReference>
<evidence type="ECO:0000256" key="1">
    <source>
        <dbReference type="ARBA" id="ARBA00001946"/>
    </source>
</evidence>
<comment type="caution">
    <text evidence="5">The sequence shown here is derived from an EMBL/GenBank/DDBJ whole genome shotgun (WGS) entry which is preliminary data.</text>
</comment>
<evidence type="ECO:0000259" key="4">
    <source>
        <dbReference type="PROSITE" id="PS50887"/>
    </source>
</evidence>
<reference evidence="5 6" key="1">
    <citation type="submission" date="2020-08" db="EMBL/GenBank/DDBJ databases">
        <title>Genomic Encyclopedia of Type Strains, Phase III (KMG-III): the genomes of soil and plant-associated and newly described type strains.</title>
        <authorList>
            <person name="Whitman W."/>
        </authorList>
    </citation>
    <scope>NUCLEOTIDE SEQUENCE [LARGE SCALE GENOMIC DNA]</scope>
    <source>
        <strain evidence="5 6">CECT 7341</strain>
    </source>
</reference>
<dbReference type="Pfam" id="PF00990">
    <property type="entry name" value="GGDEF"/>
    <property type="match status" value="1"/>
</dbReference>
<dbReference type="NCBIfam" id="TIGR00229">
    <property type="entry name" value="sensory_box"/>
    <property type="match status" value="2"/>
</dbReference>
<dbReference type="EMBL" id="JACHXQ010000006">
    <property type="protein sequence ID" value="MBB3184612.1"/>
    <property type="molecule type" value="Genomic_DNA"/>
</dbReference>
<dbReference type="Proteomes" id="UP000563050">
    <property type="component" value="Unassembled WGS sequence"/>
</dbReference>
<feature type="domain" description="PAS" evidence="2">
    <location>
        <begin position="12"/>
        <end position="56"/>
    </location>
</feature>
<dbReference type="CDD" id="cd00130">
    <property type="entry name" value="PAS"/>
    <property type="match status" value="2"/>
</dbReference>
<dbReference type="InterPro" id="IPR029787">
    <property type="entry name" value="Nucleotide_cyclase"/>
</dbReference>
<evidence type="ECO:0000259" key="3">
    <source>
        <dbReference type="PROSITE" id="PS50113"/>
    </source>
</evidence>
<dbReference type="InterPro" id="IPR000014">
    <property type="entry name" value="PAS"/>
</dbReference>
<dbReference type="SUPFAM" id="SSF55785">
    <property type="entry name" value="PYP-like sensor domain (PAS domain)"/>
    <property type="match status" value="2"/>
</dbReference>
<dbReference type="Gene3D" id="3.30.450.20">
    <property type="entry name" value="PAS domain"/>
    <property type="match status" value="2"/>
</dbReference>
<accession>A0A7W5DKH2</accession>
<feature type="domain" description="PAS" evidence="2">
    <location>
        <begin position="129"/>
        <end position="177"/>
    </location>
</feature>
<dbReference type="SMART" id="SM00091">
    <property type="entry name" value="PAS"/>
    <property type="match status" value="2"/>
</dbReference>
<feature type="domain" description="GGDEF" evidence="4">
    <location>
        <begin position="288"/>
        <end position="416"/>
    </location>
</feature>
<name>A0A7W5DKH2_9GAMM</name>
<dbReference type="RefSeq" id="WP_246378512.1">
    <property type="nucleotide sequence ID" value="NZ_JACHXQ010000006.1"/>
</dbReference>
<sequence>MQMPPQVNGWFEEFYTAVEQSPAATAITDTQGVILFVNQRFLEVTGYRRDELIGRTPAVIQSGLTDPRVYESLWSTLRAGQVWQGEILNRRKDGELYWEYEIITPVRNAAGDIVSFVAVKEDITQRKQQEHELRLLATAFETGQAALVTDARQRIVRVNRAFSEITGYDAEEVVGETPRLFQSGRHDEAFYARLWQELEERGHWQGEIWNLDHQGNIFPVWESITAVTDDSGELVNYVAMFHNISERKSRELELNRQALHDHLTGTGNRRAFDHDMARCLRAAGRDGSEVSVVLFDVDHFKRVNDTHGHERGDKILRQLAQRVSAWLRASDSLYRWGGEEFCLLLPATDLEGASTLAERVRQLVAQTPLDGLAITISLGVASLRPAEGALTLMERADACLYNAKREGRNQVCRTPL</sequence>
<dbReference type="PROSITE" id="PS50113">
    <property type="entry name" value="PAC"/>
    <property type="match status" value="2"/>
</dbReference>
<dbReference type="InterPro" id="IPR052163">
    <property type="entry name" value="DGC-Regulatory_Protein"/>
</dbReference>
<dbReference type="InterPro" id="IPR001610">
    <property type="entry name" value="PAC"/>
</dbReference>
<dbReference type="Gene3D" id="3.30.70.270">
    <property type="match status" value="1"/>
</dbReference>
<dbReference type="NCBIfam" id="TIGR00254">
    <property type="entry name" value="GGDEF"/>
    <property type="match status" value="1"/>
</dbReference>
<feature type="domain" description="PAC" evidence="3">
    <location>
        <begin position="204"/>
        <end position="256"/>
    </location>
</feature>
<feature type="domain" description="PAC" evidence="3">
    <location>
        <begin position="81"/>
        <end position="135"/>
    </location>
</feature>
<dbReference type="PROSITE" id="PS50887">
    <property type="entry name" value="GGDEF"/>
    <property type="match status" value="1"/>
</dbReference>